<evidence type="ECO:0000256" key="1">
    <source>
        <dbReference type="ARBA" id="ARBA00007768"/>
    </source>
</evidence>
<comment type="caution">
    <text evidence="2">Once thought to be involved in copper homeostasis, experiments in E.coli have shown this is not the case.</text>
</comment>
<dbReference type="GO" id="GO:0005737">
    <property type="term" value="C:cytoplasm"/>
    <property type="evidence" value="ECO:0007669"/>
    <property type="project" value="UniProtKB-SubCell"/>
</dbReference>
<evidence type="ECO:0000313" key="3">
    <source>
        <dbReference type="EMBL" id="MRX06501.1"/>
    </source>
</evidence>
<sequence>MAETITLEVCVDSADGLAAALAGGADRIELCSALEIGGLTPTSGLLRLATASPAPVVAMIRPRGGDFCFDEAETQLMLHEIDAVAAAGLQGVVLGASLPDGQLDQRTLERLVRRAGGHGLRCTLHRAVDLCPDLAQATAQAVDLGFERILTSGGAKGAPEGLAGLRRCFGAGAGRIAIMPGAGINADNVHLLRARLPLTDVHASCSEPVTPASPQVLAFGFDAGGRRRTSRDKVAAVKAALLS</sequence>
<dbReference type="InterPro" id="IPR005627">
    <property type="entry name" value="CutC-like"/>
</dbReference>
<keyword evidence="4" id="KW-1185">Reference proteome</keyword>
<dbReference type="Pfam" id="PF03932">
    <property type="entry name" value="CutC"/>
    <property type="match status" value="1"/>
</dbReference>
<evidence type="ECO:0000256" key="2">
    <source>
        <dbReference type="HAMAP-Rule" id="MF_00795"/>
    </source>
</evidence>
<comment type="similarity">
    <text evidence="1 2">Belongs to the CutC family.</text>
</comment>
<proteinExistence type="inferred from homology"/>
<organism evidence="3 4">
    <name type="scientific">Duganella alba</name>
    <dbReference type="NCBI Taxonomy" id="2666081"/>
    <lineage>
        <taxon>Bacteria</taxon>
        <taxon>Pseudomonadati</taxon>
        <taxon>Pseudomonadota</taxon>
        <taxon>Betaproteobacteria</taxon>
        <taxon>Burkholderiales</taxon>
        <taxon>Oxalobacteraceae</taxon>
        <taxon>Telluria group</taxon>
        <taxon>Duganella</taxon>
    </lineage>
</organism>
<dbReference type="PANTHER" id="PTHR12598">
    <property type="entry name" value="COPPER HOMEOSTASIS PROTEIN CUTC"/>
    <property type="match status" value="1"/>
</dbReference>
<gene>
    <name evidence="2" type="primary">cutC</name>
    <name evidence="3" type="ORF">GJ697_01470</name>
</gene>
<protein>
    <recommendedName>
        <fullName evidence="2">PF03932 family protein CutC</fullName>
    </recommendedName>
</protein>
<dbReference type="GO" id="GO:0005507">
    <property type="term" value="F:copper ion binding"/>
    <property type="evidence" value="ECO:0007669"/>
    <property type="project" value="TreeGrafter"/>
</dbReference>
<dbReference type="InterPro" id="IPR036822">
    <property type="entry name" value="CutC-like_dom_sf"/>
</dbReference>
<name>A0A6L5QBK8_9BURK</name>
<dbReference type="PANTHER" id="PTHR12598:SF0">
    <property type="entry name" value="COPPER HOMEOSTASIS PROTEIN CUTC HOMOLOG"/>
    <property type="match status" value="1"/>
</dbReference>
<keyword evidence="2" id="KW-0963">Cytoplasm</keyword>
<dbReference type="RefSeq" id="WP_154361832.1">
    <property type="nucleotide sequence ID" value="NZ_WKJM01000001.1"/>
</dbReference>
<accession>A0A6L5QBK8</accession>
<reference evidence="3 4" key="1">
    <citation type="submission" date="2019-11" db="EMBL/GenBank/DDBJ databases">
        <title>Novel species isolated from a subtropical stream in China.</title>
        <authorList>
            <person name="Lu H."/>
        </authorList>
    </citation>
    <scope>NUCLEOTIDE SEQUENCE [LARGE SCALE GENOMIC DNA]</scope>
    <source>
        <strain evidence="3 4">FT25W</strain>
    </source>
</reference>
<evidence type="ECO:0000313" key="4">
    <source>
        <dbReference type="Proteomes" id="UP000481037"/>
    </source>
</evidence>
<dbReference type="SUPFAM" id="SSF110395">
    <property type="entry name" value="CutC-like"/>
    <property type="match status" value="1"/>
</dbReference>
<dbReference type="AlphaFoldDB" id="A0A6L5QBK8"/>
<dbReference type="Gene3D" id="3.20.20.380">
    <property type="entry name" value="Copper homeostasis (CutC) domain"/>
    <property type="match status" value="1"/>
</dbReference>
<comment type="subcellular location">
    <subcellularLocation>
        <location evidence="2">Cytoplasm</location>
    </subcellularLocation>
</comment>
<dbReference type="EMBL" id="WKJM01000001">
    <property type="protein sequence ID" value="MRX06501.1"/>
    <property type="molecule type" value="Genomic_DNA"/>
</dbReference>
<comment type="caution">
    <text evidence="3">The sequence shown here is derived from an EMBL/GenBank/DDBJ whole genome shotgun (WGS) entry which is preliminary data.</text>
</comment>
<dbReference type="Proteomes" id="UP000481037">
    <property type="component" value="Unassembled WGS sequence"/>
</dbReference>
<dbReference type="HAMAP" id="MF_00795">
    <property type="entry name" value="CutC"/>
    <property type="match status" value="1"/>
</dbReference>